<evidence type="ECO:0000256" key="6">
    <source>
        <dbReference type="ARBA" id="ARBA00022840"/>
    </source>
</evidence>
<protein>
    <submittedName>
        <fullName evidence="9">Nucleotidyltransferase domain-containing protein</fullName>
    </submittedName>
</protein>
<dbReference type="EMBL" id="JARVLH010000008">
    <property type="protein sequence ID" value="MEX5286163.1"/>
    <property type="molecule type" value="Genomic_DNA"/>
</dbReference>
<evidence type="ECO:0000256" key="4">
    <source>
        <dbReference type="ARBA" id="ARBA00022723"/>
    </source>
</evidence>
<accession>A0ABV3X7U1</accession>
<evidence type="ECO:0000256" key="3">
    <source>
        <dbReference type="ARBA" id="ARBA00022695"/>
    </source>
</evidence>
<dbReference type="CDD" id="cd05403">
    <property type="entry name" value="NT_KNTase_like"/>
    <property type="match status" value="1"/>
</dbReference>
<proteinExistence type="predicted"/>
<keyword evidence="2" id="KW-0808">Transferase</keyword>
<comment type="cofactor">
    <cofactor evidence="1">
        <name>Mg(2+)</name>
        <dbReference type="ChEBI" id="CHEBI:18420"/>
    </cofactor>
</comment>
<dbReference type="PANTHER" id="PTHR33571">
    <property type="entry name" value="SSL8005 PROTEIN"/>
    <property type="match status" value="1"/>
</dbReference>
<reference evidence="9 10" key="1">
    <citation type="submission" date="2023-04" db="EMBL/GenBank/DDBJ databases">
        <title>Genome Sequence of Selenomonas sputigena ATCC 33150.</title>
        <authorList>
            <person name="Miller D.P."/>
            <person name="Anvari S."/>
            <person name="Polson S.W."/>
            <person name="Macdonald M."/>
            <person name="Mcdowell J.V."/>
        </authorList>
    </citation>
    <scope>NUCLEOTIDE SEQUENCE [LARGE SCALE GENOMIC DNA]</scope>
    <source>
        <strain evidence="9 10">ATCC 33150</strain>
    </source>
</reference>
<gene>
    <name evidence="9" type="ORF">QCO44_11125</name>
</gene>
<evidence type="ECO:0000256" key="7">
    <source>
        <dbReference type="ARBA" id="ARBA00022842"/>
    </source>
</evidence>
<dbReference type="RefSeq" id="WP_368847884.1">
    <property type="nucleotide sequence ID" value="NZ_CP194411.1"/>
</dbReference>
<keyword evidence="3" id="KW-0548">Nucleotidyltransferase</keyword>
<organism evidence="9 10">
    <name type="scientific">Selenomonas sputigena</name>
    <dbReference type="NCBI Taxonomy" id="69823"/>
    <lineage>
        <taxon>Bacteria</taxon>
        <taxon>Bacillati</taxon>
        <taxon>Bacillota</taxon>
        <taxon>Negativicutes</taxon>
        <taxon>Selenomonadales</taxon>
        <taxon>Selenomonadaceae</taxon>
        <taxon>Selenomonas</taxon>
    </lineage>
</organism>
<name>A0ABV3X7U1_9FIRM</name>
<evidence type="ECO:0000256" key="5">
    <source>
        <dbReference type="ARBA" id="ARBA00022741"/>
    </source>
</evidence>
<keyword evidence="5" id="KW-0547">Nucleotide-binding</keyword>
<dbReference type="Gene3D" id="3.30.460.10">
    <property type="entry name" value="Beta Polymerase, domain 2"/>
    <property type="match status" value="1"/>
</dbReference>
<dbReference type="SUPFAM" id="SSF81301">
    <property type="entry name" value="Nucleotidyltransferase"/>
    <property type="match status" value="1"/>
</dbReference>
<feature type="domain" description="Polymerase beta nucleotidyltransferase" evidence="8">
    <location>
        <begin position="14"/>
        <end position="97"/>
    </location>
</feature>
<evidence type="ECO:0000259" key="8">
    <source>
        <dbReference type="Pfam" id="PF18765"/>
    </source>
</evidence>
<keyword evidence="6" id="KW-0067">ATP-binding</keyword>
<keyword evidence="7" id="KW-0460">Magnesium</keyword>
<dbReference type="InterPro" id="IPR052038">
    <property type="entry name" value="Type-VII_TA_antitoxin"/>
</dbReference>
<dbReference type="Pfam" id="PF18765">
    <property type="entry name" value="Polbeta"/>
    <property type="match status" value="1"/>
</dbReference>
<dbReference type="PANTHER" id="PTHR33571:SF14">
    <property type="entry name" value="PROTEIN ADENYLYLTRANSFERASE MJ0435-RELATED"/>
    <property type="match status" value="1"/>
</dbReference>
<sequence length="99" mass="11334">MSRLLSIEEIQRRITPICVRYGVKALYLFASYARGEATEKSDMDFRIERGGIEDLFTLSAFRLELVEVLGCSVDIVSTLPNINRFVENLKRDEVKLYAA</sequence>
<keyword evidence="4" id="KW-0479">Metal-binding</keyword>
<dbReference type="InterPro" id="IPR043519">
    <property type="entry name" value="NT_sf"/>
</dbReference>
<comment type="caution">
    <text evidence="9">The sequence shown here is derived from an EMBL/GenBank/DDBJ whole genome shotgun (WGS) entry which is preliminary data.</text>
</comment>
<keyword evidence="10" id="KW-1185">Reference proteome</keyword>
<evidence type="ECO:0000313" key="10">
    <source>
        <dbReference type="Proteomes" id="UP001559623"/>
    </source>
</evidence>
<evidence type="ECO:0000313" key="9">
    <source>
        <dbReference type="EMBL" id="MEX5286163.1"/>
    </source>
</evidence>
<dbReference type="InterPro" id="IPR041633">
    <property type="entry name" value="Polbeta"/>
</dbReference>
<evidence type="ECO:0000256" key="1">
    <source>
        <dbReference type="ARBA" id="ARBA00001946"/>
    </source>
</evidence>
<dbReference type="Proteomes" id="UP001559623">
    <property type="component" value="Unassembled WGS sequence"/>
</dbReference>
<evidence type="ECO:0000256" key="2">
    <source>
        <dbReference type="ARBA" id="ARBA00022679"/>
    </source>
</evidence>